<evidence type="ECO:0000313" key="1">
    <source>
        <dbReference type="EMBL" id="VUZ56977.1"/>
    </source>
</evidence>
<accession>A0A564ZBX5</accession>
<name>A0A564ZBX5_HYMDI</name>
<protein>
    <submittedName>
        <fullName evidence="1">Uncharacterized protein</fullName>
    </submittedName>
</protein>
<dbReference type="AlphaFoldDB" id="A0A564ZBX5"/>
<reference evidence="1 2" key="1">
    <citation type="submission" date="2019-07" db="EMBL/GenBank/DDBJ databases">
        <authorList>
            <person name="Jastrzebski P J."/>
            <person name="Paukszto L."/>
            <person name="Jastrzebski P J."/>
        </authorList>
    </citation>
    <scope>NUCLEOTIDE SEQUENCE [LARGE SCALE GENOMIC DNA]</scope>
    <source>
        <strain evidence="1 2">WMS-il1</strain>
    </source>
</reference>
<dbReference type="EMBL" id="CABIJS010000708">
    <property type="protein sequence ID" value="VUZ56977.1"/>
    <property type="molecule type" value="Genomic_DNA"/>
</dbReference>
<keyword evidence="2" id="KW-1185">Reference proteome</keyword>
<proteinExistence type="predicted"/>
<evidence type="ECO:0000313" key="2">
    <source>
        <dbReference type="Proteomes" id="UP000321570"/>
    </source>
</evidence>
<organism evidence="1 2">
    <name type="scientific">Hymenolepis diminuta</name>
    <name type="common">Rat tapeworm</name>
    <dbReference type="NCBI Taxonomy" id="6216"/>
    <lineage>
        <taxon>Eukaryota</taxon>
        <taxon>Metazoa</taxon>
        <taxon>Spiralia</taxon>
        <taxon>Lophotrochozoa</taxon>
        <taxon>Platyhelminthes</taxon>
        <taxon>Cestoda</taxon>
        <taxon>Eucestoda</taxon>
        <taxon>Cyclophyllidea</taxon>
        <taxon>Hymenolepididae</taxon>
        <taxon>Hymenolepis</taxon>
    </lineage>
</organism>
<sequence>MTLYAFPELLFIHILYDNISVFRPRSWSDVFYVSVTLKPYLSLSKHVHGFFSFFNRLISPKKYIYTDVLTRPHSSDSYKAVFVFHSKDNARMSVTGSYASSSSPLFLIMLPSLSLSLSPSL</sequence>
<gene>
    <name evidence="1" type="ORF">WMSIL1_LOCUS14506</name>
</gene>
<dbReference type="Proteomes" id="UP000321570">
    <property type="component" value="Unassembled WGS sequence"/>
</dbReference>